<evidence type="ECO:0000313" key="10">
    <source>
        <dbReference type="Proteomes" id="UP000694865"/>
    </source>
</evidence>
<comment type="similarity">
    <text evidence="2">Belongs to the SLC13A/DASS transporter (TC 2.A.47) family. NADC subfamily.</text>
</comment>
<protein>
    <submittedName>
        <fullName evidence="11">Uncharacterized protein LOC102805438</fullName>
    </submittedName>
</protein>
<accession>A0ABM0MM74</accession>
<evidence type="ECO:0000256" key="3">
    <source>
        <dbReference type="ARBA" id="ARBA00022448"/>
    </source>
</evidence>
<feature type="domain" description="Citrate transporter-like" evidence="9">
    <location>
        <begin position="196"/>
        <end position="471"/>
    </location>
</feature>
<dbReference type="PANTHER" id="PTHR10283:SF82">
    <property type="entry name" value="SOLUTE CARRIER FAMILY 13 MEMBER 2"/>
    <property type="match status" value="1"/>
</dbReference>
<evidence type="ECO:0000259" key="9">
    <source>
        <dbReference type="Pfam" id="PF03600"/>
    </source>
</evidence>
<gene>
    <name evidence="11" type="primary">LOC102805438</name>
</gene>
<dbReference type="Pfam" id="PF00939">
    <property type="entry name" value="Na_sulph_symp"/>
    <property type="match status" value="1"/>
</dbReference>
<feature type="transmembrane region" description="Helical" evidence="8">
    <location>
        <begin position="1019"/>
        <end position="1037"/>
    </location>
</feature>
<feature type="transmembrane region" description="Helical" evidence="8">
    <location>
        <begin position="561"/>
        <end position="577"/>
    </location>
</feature>
<organism evidence="10 11">
    <name type="scientific">Saccoglossus kowalevskii</name>
    <name type="common">Acorn worm</name>
    <dbReference type="NCBI Taxonomy" id="10224"/>
    <lineage>
        <taxon>Eukaryota</taxon>
        <taxon>Metazoa</taxon>
        <taxon>Hemichordata</taxon>
        <taxon>Enteropneusta</taxon>
        <taxon>Harrimaniidae</taxon>
        <taxon>Saccoglossus</taxon>
    </lineage>
</organism>
<sequence>MRSRDVCMLYTTDTCMMILGALMEAAAVEKWNLHQRIALATLNLIGSKPRWLILGFMAVTAFLSMWIVNTASAAMMMPIAFAVMYQLAEKKGPSEQEIVPEWRPEPEDDTHTTTSNGATVNKNVVMDTTTDNDEWTCKDDDILTPDQKELKTSNINADQKEGIITESYLEDDEHVENMKELNQEGVEIPDEYRMMAIALCLSVAYSANIGGSATLIGTSTNMVMIGILEQNYGTDHGVTFGRWMLFVLPSAMIFLAIMWIWFLFFYLDLNPKNWKSLSCKCETTEDEVIIKNTLKAEYAKLGPWSWAEITIAFHFTMICILWLTRDALWGQLFPDEYVSDTTVVMLGIVVLFILPAYDPGFLCCKRYDDDTPRGTTVAILDWPTLHTKVQWGVVVLIGGAYALAGGSEESGLSAWIANQLEVLGELPVNAIVLISVIIVGIFTEITSNSAVAAIFLPILAALAEELCINPLYLLIPATIVCSYAFMLPAATPPNAVAFGCGLFAATEMVSYCGYILIIMAVYWVMEAMPIPVTALLPLVLFPLMGIMKAEDVSLMYMKDTNVLFIGGLMMAIAIEQWNLHRRIALAVLMVCGSKPRWLMLGFMCVTAFLSMWISNTATTAMMLPIAQAVLVTLSDRLEEKKAEDASAPSTPGTKKKRANDDFPDYAIQGHDADIPYVVTRNNDGIEYAVDDIQSNHVSAYSKQDESQVLAEEVVVVEHENAFEVDEDYRLMSKAFMLCVAYSANIGGTASLIGTTPNLVLVGVLDDRYGAENHPINFLSFMVYSLPAAIIFLFAAWVWLMCVYLDFNPKNWWIDGKCCCLSCSCKCNKTEEEKIVEKVIKEEYVKLGDWTYAEITVLVHFVCLALLWIFRDISGFGWGNLFPEGYVTDSTPAITIAVVLFCVPSACPSFFCCRPVEDDDPPGSKPSILNWPAVHKNLPWGLVLLLGGGYALAEGCEVSGLSQWIGEQLAVLDYLEDWVIVLVCTTVVCFFTEVTSNTAIATIFLPILASLAEQICMNPLYLLMPCTIVVTYAFMLPVATPPNAIAFSYGQLTIPDMASVGFMLNCVGIIWVNVWVNTYGVGVFDLDEYPEWAMYENATCLDNVTTTMAPFTTLA</sequence>
<feature type="transmembrane region" description="Helical" evidence="8">
    <location>
        <begin position="1057"/>
        <end position="1075"/>
    </location>
</feature>
<keyword evidence="3" id="KW-0813">Transport</keyword>
<proteinExistence type="inferred from homology"/>
<keyword evidence="5 8" id="KW-1133">Transmembrane helix</keyword>
<feature type="transmembrane region" description="Helical" evidence="8">
    <location>
        <begin position="428"/>
        <end position="459"/>
    </location>
</feature>
<evidence type="ECO:0000256" key="8">
    <source>
        <dbReference type="SAM" id="Phobius"/>
    </source>
</evidence>
<dbReference type="CDD" id="cd01115">
    <property type="entry name" value="SLC13_permease"/>
    <property type="match status" value="1"/>
</dbReference>
<feature type="transmembrane region" description="Helical" evidence="8">
    <location>
        <begin position="304"/>
        <end position="325"/>
    </location>
</feature>
<evidence type="ECO:0000256" key="1">
    <source>
        <dbReference type="ARBA" id="ARBA00004141"/>
    </source>
</evidence>
<feature type="transmembrane region" description="Helical" evidence="8">
    <location>
        <begin position="977"/>
        <end position="1007"/>
    </location>
</feature>
<evidence type="ECO:0000256" key="4">
    <source>
        <dbReference type="ARBA" id="ARBA00022692"/>
    </source>
</evidence>
<feature type="domain" description="Citrate transporter-like" evidence="9">
    <location>
        <begin position="12"/>
        <end position="86"/>
    </location>
</feature>
<dbReference type="PANTHER" id="PTHR10283">
    <property type="entry name" value="SOLUTE CARRIER FAMILY 13 MEMBER"/>
    <property type="match status" value="1"/>
</dbReference>
<comment type="subcellular location">
    <subcellularLocation>
        <location evidence="1">Membrane</location>
        <topology evidence="1">Multi-pass membrane protein</topology>
    </subcellularLocation>
</comment>
<evidence type="ECO:0000256" key="2">
    <source>
        <dbReference type="ARBA" id="ARBA00006772"/>
    </source>
</evidence>
<keyword evidence="10" id="KW-1185">Reference proteome</keyword>
<dbReference type="Pfam" id="PF03600">
    <property type="entry name" value="CitMHS"/>
    <property type="match status" value="2"/>
</dbReference>
<dbReference type="Proteomes" id="UP000694865">
    <property type="component" value="Unplaced"/>
</dbReference>
<evidence type="ECO:0000256" key="5">
    <source>
        <dbReference type="ARBA" id="ARBA00022989"/>
    </source>
</evidence>
<evidence type="ECO:0000256" key="7">
    <source>
        <dbReference type="SAM" id="MobiDB-lite"/>
    </source>
</evidence>
<keyword evidence="6 8" id="KW-0472">Membrane</keyword>
<keyword evidence="4 8" id="KW-0812">Transmembrane</keyword>
<feature type="region of interest" description="Disordered" evidence="7">
    <location>
        <begin position="641"/>
        <end position="660"/>
    </location>
</feature>
<name>A0ABM0MM74_SACKO</name>
<evidence type="ECO:0000256" key="6">
    <source>
        <dbReference type="ARBA" id="ARBA00023136"/>
    </source>
</evidence>
<feature type="transmembrane region" description="Helical" evidence="8">
    <location>
        <begin position="243"/>
        <end position="267"/>
    </location>
</feature>
<evidence type="ECO:0000313" key="11">
    <source>
        <dbReference type="RefSeq" id="XP_006821115.1"/>
    </source>
</evidence>
<feature type="transmembrane region" description="Helical" evidence="8">
    <location>
        <begin position="337"/>
        <end position="357"/>
    </location>
</feature>
<dbReference type="RefSeq" id="XP_006821115.1">
    <property type="nucleotide sequence ID" value="XM_006821052.1"/>
</dbReference>
<feature type="transmembrane region" description="Helical" evidence="8">
    <location>
        <begin position="530"/>
        <end position="549"/>
    </location>
</feature>
<dbReference type="InterPro" id="IPR004680">
    <property type="entry name" value="Cit_transptr-like_dom"/>
</dbReference>
<feature type="transmembrane region" description="Helical" evidence="8">
    <location>
        <begin position="502"/>
        <end position="524"/>
    </location>
</feature>
<dbReference type="GeneID" id="102805438"/>
<dbReference type="InterPro" id="IPR001898">
    <property type="entry name" value="SLC13A/DASS"/>
</dbReference>
<reference evidence="11" key="1">
    <citation type="submission" date="2025-08" db="UniProtKB">
        <authorList>
            <consortium name="RefSeq"/>
        </authorList>
    </citation>
    <scope>IDENTIFICATION</scope>
    <source>
        <tissue evidence="11">Testes</tissue>
    </source>
</reference>
<feature type="transmembrane region" description="Helical" evidence="8">
    <location>
        <begin position="51"/>
        <end position="84"/>
    </location>
</feature>
<feature type="transmembrane region" description="Helical" evidence="8">
    <location>
        <begin position="780"/>
        <end position="806"/>
    </location>
</feature>
<feature type="transmembrane region" description="Helical" evidence="8">
    <location>
        <begin position="597"/>
        <end position="614"/>
    </location>
</feature>
<feature type="transmembrane region" description="Helical" evidence="8">
    <location>
        <begin position="849"/>
        <end position="869"/>
    </location>
</feature>
<feature type="transmembrane region" description="Helical" evidence="8">
    <location>
        <begin position="734"/>
        <end position="760"/>
    </location>
</feature>